<keyword evidence="2" id="KW-1185">Reference proteome</keyword>
<name>A0A9W6W6K4_9ACTN</name>
<sequence>MSDSRTFAEALVRMSHLVQHVFADVSRSHGTTPQQAHLLCVLSAALSE</sequence>
<reference evidence="1" key="1">
    <citation type="submission" date="2023-03" db="EMBL/GenBank/DDBJ databases">
        <title>Actinoallomurus iriomotensis NBRC 103684.</title>
        <authorList>
            <person name="Ichikawa N."/>
            <person name="Sato H."/>
            <person name="Tonouchi N."/>
        </authorList>
    </citation>
    <scope>NUCLEOTIDE SEQUENCE</scope>
    <source>
        <strain evidence="1">NBRC 103684</strain>
    </source>
</reference>
<organism evidence="1 2">
    <name type="scientific">Actinoallomurus iriomotensis</name>
    <dbReference type="NCBI Taxonomy" id="478107"/>
    <lineage>
        <taxon>Bacteria</taxon>
        <taxon>Bacillati</taxon>
        <taxon>Actinomycetota</taxon>
        <taxon>Actinomycetes</taxon>
        <taxon>Streptosporangiales</taxon>
        <taxon>Thermomonosporaceae</taxon>
        <taxon>Actinoallomurus</taxon>
    </lineage>
</organism>
<evidence type="ECO:0000313" key="1">
    <source>
        <dbReference type="EMBL" id="GLY92559.1"/>
    </source>
</evidence>
<proteinExistence type="predicted"/>
<accession>A0A9W6W6K4</accession>
<dbReference type="AlphaFoldDB" id="A0A9W6W6K4"/>
<protein>
    <recommendedName>
        <fullName evidence="3">MarR family transcriptional regulator</fullName>
    </recommendedName>
</protein>
<dbReference type="EMBL" id="BSTK01000031">
    <property type="protein sequence ID" value="GLY92559.1"/>
    <property type="molecule type" value="Genomic_DNA"/>
</dbReference>
<dbReference type="Proteomes" id="UP001165074">
    <property type="component" value="Unassembled WGS sequence"/>
</dbReference>
<evidence type="ECO:0008006" key="3">
    <source>
        <dbReference type="Google" id="ProtNLM"/>
    </source>
</evidence>
<evidence type="ECO:0000313" key="2">
    <source>
        <dbReference type="Proteomes" id="UP001165074"/>
    </source>
</evidence>
<gene>
    <name evidence="1" type="ORF">Airi02_104870</name>
</gene>
<dbReference type="RefSeq" id="WP_285584856.1">
    <property type="nucleotide sequence ID" value="NZ_BSTK01000031.1"/>
</dbReference>
<comment type="caution">
    <text evidence="1">The sequence shown here is derived from an EMBL/GenBank/DDBJ whole genome shotgun (WGS) entry which is preliminary data.</text>
</comment>